<feature type="compositionally biased region" description="Polar residues" evidence="4">
    <location>
        <begin position="343"/>
        <end position="355"/>
    </location>
</feature>
<dbReference type="KEGG" id="tng:GSTEN00006949G001"/>
<feature type="coiled-coil region" evidence="3">
    <location>
        <begin position="170"/>
        <end position="200"/>
    </location>
</feature>
<dbReference type="GO" id="GO:0042073">
    <property type="term" value="P:intraciliary transport"/>
    <property type="evidence" value="ECO:0007669"/>
    <property type="project" value="TreeGrafter"/>
</dbReference>
<evidence type="ECO:0000256" key="3">
    <source>
        <dbReference type="SAM" id="Coils"/>
    </source>
</evidence>
<feature type="compositionally biased region" description="Basic and acidic residues" evidence="4">
    <location>
        <begin position="10"/>
        <end position="55"/>
    </location>
</feature>
<accession>Q4T577</accession>
<evidence type="ECO:0000256" key="4">
    <source>
        <dbReference type="SAM" id="MobiDB-lite"/>
    </source>
</evidence>
<feature type="region of interest" description="Disordered" evidence="4">
    <location>
        <begin position="410"/>
        <end position="447"/>
    </location>
</feature>
<evidence type="ECO:0000259" key="5">
    <source>
        <dbReference type="Pfam" id="PF15619"/>
    </source>
</evidence>
<dbReference type="AlphaFoldDB" id="Q4T577"/>
<keyword evidence="2 3" id="KW-0175">Coiled coil</keyword>
<evidence type="ECO:0000313" key="6">
    <source>
        <dbReference type="EMBL" id="CAF91955.1"/>
    </source>
</evidence>
<dbReference type="PANTHER" id="PTHR16650:SF10">
    <property type="entry name" value="LEBERCILIN"/>
    <property type="match status" value="1"/>
</dbReference>
<reference evidence="6" key="1">
    <citation type="journal article" date="2004" name="Nature">
        <title>Genome duplication in the teleost fish Tetraodon nigroviridis reveals the early vertebrate proto-karyotype.</title>
        <authorList>
            <person name="Jaillon O."/>
            <person name="Aury J.-M."/>
            <person name="Brunet F."/>
            <person name="Petit J.-L."/>
            <person name="Stange-Thomann N."/>
            <person name="Mauceli E."/>
            <person name="Bouneau L."/>
            <person name="Fischer C."/>
            <person name="Ozouf-Costaz C."/>
            <person name="Bernot A."/>
            <person name="Nicaud S."/>
            <person name="Jaffe D."/>
            <person name="Fisher S."/>
            <person name="Lutfalla G."/>
            <person name="Dossat C."/>
            <person name="Segurens B."/>
            <person name="Dasilva C."/>
            <person name="Salanoubat M."/>
            <person name="Levy M."/>
            <person name="Boudet N."/>
            <person name="Castellano S."/>
            <person name="Anthouard V."/>
            <person name="Jubin C."/>
            <person name="Castelli V."/>
            <person name="Katinka M."/>
            <person name="Vacherie B."/>
            <person name="Biemont C."/>
            <person name="Skalli Z."/>
            <person name="Cattolico L."/>
            <person name="Poulain J."/>
            <person name="De Berardinis V."/>
            <person name="Cruaud C."/>
            <person name="Duprat S."/>
            <person name="Brottier P."/>
            <person name="Coutanceau J.-P."/>
            <person name="Gouzy J."/>
            <person name="Parra G."/>
            <person name="Lardier G."/>
            <person name="Chapple C."/>
            <person name="McKernan K.J."/>
            <person name="McEwan P."/>
            <person name="Bosak S."/>
            <person name="Kellis M."/>
            <person name="Volff J.-N."/>
            <person name="Guigo R."/>
            <person name="Zody M.C."/>
            <person name="Mesirov J."/>
            <person name="Lindblad-Toh K."/>
            <person name="Birren B."/>
            <person name="Nusbaum C."/>
            <person name="Kahn D."/>
            <person name="Robinson-Rechavi M."/>
            <person name="Laudet V."/>
            <person name="Schachter V."/>
            <person name="Quetier F."/>
            <person name="Saurin W."/>
            <person name="Scarpelli C."/>
            <person name="Wincker P."/>
            <person name="Lander E.S."/>
            <person name="Weissenbach J."/>
            <person name="Roest Crollius H."/>
        </authorList>
    </citation>
    <scope>NUCLEOTIDE SEQUENCE [LARGE SCALE GENOMIC DNA]</scope>
</reference>
<feature type="region of interest" description="Disordered" evidence="4">
    <location>
        <begin position="523"/>
        <end position="547"/>
    </location>
</feature>
<evidence type="ECO:0000256" key="2">
    <source>
        <dbReference type="ARBA" id="ARBA00023054"/>
    </source>
</evidence>
<feature type="domain" description="Lebercilin" evidence="5">
    <location>
        <begin position="159"/>
        <end position="243"/>
    </location>
</feature>
<feature type="region of interest" description="Disordered" evidence="4">
    <location>
        <begin position="1"/>
        <end position="124"/>
    </location>
</feature>
<feature type="compositionally biased region" description="Basic and acidic residues" evidence="4">
    <location>
        <begin position="330"/>
        <end position="341"/>
    </location>
</feature>
<feature type="compositionally biased region" description="Basic and acidic residues" evidence="4">
    <location>
        <begin position="417"/>
        <end position="426"/>
    </location>
</feature>
<dbReference type="InterPro" id="IPR028933">
    <property type="entry name" value="Lebercilin_dom"/>
</dbReference>
<feature type="compositionally biased region" description="Polar residues" evidence="4">
    <location>
        <begin position="87"/>
        <end position="96"/>
    </location>
</feature>
<feature type="region of interest" description="Disordered" evidence="4">
    <location>
        <begin position="330"/>
        <end position="363"/>
    </location>
</feature>
<gene>
    <name evidence="6" type="ORF">GSTENG00006949001</name>
</gene>
<reference evidence="6" key="2">
    <citation type="submission" date="2004-02" db="EMBL/GenBank/DDBJ databases">
        <authorList>
            <consortium name="Genoscope"/>
            <consortium name="Whitehead Institute Centre for Genome Research"/>
        </authorList>
    </citation>
    <scope>NUCLEOTIDE SEQUENCE</scope>
</reference>
<organism evidence="6">
    <name type="scientific">Tetraodon nigroviridis</name>
    <name type="common">Spotted green pufferfish</name>
    <name type="synonym">Chelonodon nigroviridis</name>
    <dbReference type="NCBI Taxonomy" id="99883"/>
    <lineage>
        <taxon>Eukaryota</taxon>
        <taxon>Metazoa</taxon>
        <taxon>Chordata</taxon>
        <taxon>Craniata</taxon>
        <taxon>Vertebrata</taxon>
        <taxon>Euteleostomi</taxon>
        <taxon>Actinopterygii</taxon>
        <taxon>Neopterygii</taxon>
        <taxon>Teleostei</taxon>
        <taxon>Neoteleostei</taxon>
        <taxon>Acanthomorphata</taxon>
        <taxon>Eupercaria</taxon>
        <taxon>Tetraodontiformes</taxon>
        <taxon>Tetradontoidea</taxon>
        <taxon>Tetraodontidae</taxon>
        <taxon>Tetraodon</taxon>
    </lineage>
</organism>
<dbReference type="OrthoDB" id="2123794at2759"/>
<sequence length="583" mass="65830">MDSNGVTSPCKDKWDADGDRQSLRSTKQDSPESLRRQEEENDDDNAKNRTWHSDLEQDQLSDGDGGRSTPSFYSDEYDSPSEGPKSPYSQSGVSSHSPHRQKQAKTTSSTAINKKGYGGRPGAYRQEHLPRHLQAQQHHKAARSQTKEYAPCKDLDVATKRLLSSRLLKINQLKNAFAELQQQNENIQMENRTLRQVQARLQHHNDTEGQVAQLMSRHASETHVYHERLRRCHEQEVEHSKELSNNLYQRQLAAERRKTLSIQEENQTLQQMLEDLTRKLRVSIHKDQTCSREGRLLSLGLFWCSLEEGERTGRHEHLRQPCGEILGEERHGERQQTERHSHAQQQATDRNQEASLSRDGAELRRKKDQLLAKMREIDDQNQVGRQALLVLPNTTTAADFYRLTETEDLSGVPADAGGREGRRRSGLESPARGAGRRALQSPSSGEDLLFGNYAPSFINPSSRRSLNFPAAAPAEKRDAVLETVSLLHSRGSEVERRTVEEDKKSNFLQQLFGSVKVADSRSVFDNTDVHSPPPATNGPRTSRERPFSFNLPESAASTAHTAHSRPAVRALASFDADIEEITL</sequence>
<evidence type="ECO:0000256" key="1">
    <source>
        <dbReference type="ARBA" id="ARBA00010229"/>
    </source>
</evidence>
<dbReference type="EMBL" id="CAAE01009367">
    <property type="protein sequence ID" value="CAF91955.1"/>
    <property type="molecule type" value="Genomic_DNA"/>
</dbReference>
<comment type="caution">
    <text evidence="6">The sequence shown here is derived from an EMBL/GenBank/DDBJ whole genome shotgun (WGS) entry which is preliminary data.</text>
</comment>
<dbReference type="Pfam" id="PF15619">
    <property type="entry name" value="Lebercilin"/>
    <property type="match status" value="1"/>
</dbReference>
<name>Q4T577_TETNG</name>
<protein>
    <submittedName>
        <fullName evidence="6">(spotted green pufferfish) hypothetical protein</fullName>
    </submittedName>
</protein>
<dbReference type="PANTHER" id="PTHR16650">
    <property type="entry name" value="C21ORF13-RELATED"/>
    <property type="match status" value="1"/>
</dbReference>
<dbReference type="InterPro" id="IPR026188">
    <property type="entry name" value="Lebercilin-like"/>
</dbReference>
<proteinExistence type="inferred from homology"/>
<dbReference type="GO" id="GO:0005930">
    <property type="term" value="C:axoneme"/>
    <property type="evidence" value="ECO:0007669"/>
    <property type="project" value="TreeGrafter"/>
</dbReference>
<comment type="similarity">
    <text evidence="1">Belongs to the LCA5 family.</text>
</comment>